<dbReference type="AlphaFoldDB" id="A0AA97GVH0"/>
<dbReference type="Pfam" id="PF01979">
    <property type="entry name" value="Amidohydro_1"/>
    <property type="match status" value="1"/>
</dbReference>
<accession>A0AA97GVH0</accession>
<dbReference type="InterPro" id="IPR051781">
    <property type="entry name" value="Metallo-dep_Hydrolase"/>
</dbReference>
<dbReference type="GO" id="GO:0050480">
    <property type="term" value="F:imidazolonepropionase activity"/>
    <property type="evidence" value="ECO:0007669"/>
    <property type="project" value="UniProtKB-EC"/>
</dbReference>
<dbReference type="PANTHER" id="PTHR43135">
    <property type="entry name" value="ALPHA-D-RIBOSE 1-METHYLPHOSPHONATE 5-TRIPHOSPHATE DIPHOSPHATASE"/>
    <property type="match status" value="1"/>
</dbReference>
<dbReference type="EC" id="3.5.2.7" evidence="2"/>
<dbReference type="PANTHER" id="PTHR43135:SF3">
    <property type="entry name" value="ALPHA-D-RIBOSE 1-METHYLPHOSPHONATE 5-TRIPHOSPHATE DIPHOSPHATASE"/>
    <property type="match status" value="1"/>
</dbReference>
<dbReference type="Gene3D" id="2.30.40.10">
    <property type="entry name" value="Urease, subunit C, domain 1"/>
    <property type="match status" value="1"/>
</dbReference>
<proteinExistence type="predicted"/>
<dbReference type="Gene3D" id="3.20.20.140">
    <property type="entry name" value="Metal-dependent hydrolases"/>
    <property type="match status" value="1"/>
</dbReference>
<dbReference type="SUPFAM" id="SSF51338">
    <property type="entry name" value="Composite domain of metallo-dependent hydrolases"/>
    <property type="match status" value="1"/>
</dbReference>
<dbReference type="InterPro" id="IPR032466">
    <property type="entry name" value="Metal_Hydrolase"/>
</dbReference>
<gene>
    <name evidence="2" type="primary">hutI_2</name>
    <name evidence="2" type="ORF">MP11Mi_18360</name>
</gene>
<dbReference type="InterPro" id="IPR057744">
    <property type="entry name" value="OTAase-like"/>
</dbReference>
<organism evidence="2">
    <name type="scientific">Gordonia sp. MP11Mi</name>
    <dbReference type="NCBI Taxonomy" id="3022769"/>
    <lineage>
        <taxon>Bacteria</taxon>
        <taxon>Bacillati</taxon>
        <taxon>Actinomycetota</taxon>
        <taxon>Actinomycetes</taxon>
        <taxon>Mycobacteriales</taxon>
        <taxon>Gordoniaceae</taxon>
        <taxon>Gordonia</taxon>
    </lineage>
</organism>
<evidence type="ECO:0000259" key="1">
    <source>
        <dbReference type="Pfam" id="PF01979"/>
    </source>
</evidence>
<name>A0AA97GVH0_9ACTN</name>
<dbReference type="EMBL" id="CP128986">
    <property type="protein sequence ID" value="WOC12745.1"/>
    <property type="molecule type" value="Genomic_DNA"/>
</dbReference>
<sequence>MPYPARHHTFGDDAEQANSVTTTIVHNARLIDGTGGPAVADAVLVIEDGKITYAGPSANAPQIDATTNPVRVDIGGNTVVPGFFDCHVHLSLPGTKGSPIMAAMVPESYRFFQLIGRLKTTIAAGVTTVRDLMGVDVGVRDAVKHGLVEGPRLLVADKMFSQTGGHADFHIPSGLDGTGLIGGVVVDSVDEARKEARQLLREGVDVLKIASSGGVTSPSDDPDWLGARTEIVAALVEEAHNYGGRKVAAHAIGFAGIQAAVQGGVQSVEHGYALNDELRTEMVQRGQFLVPTLIETLKPDTATPQAVAKSTKWHALAHESIQASVEAGIKVAVGTDAGLVPDHGDTLAELGCLVKFGGMTPMQAIVAGTKTSAELCDVADTLGTLEAGKLADVVVVKGDPLADIDSLADHDNILLVLKEGKVASNRGGYTI</sequence>
<dbReference type="InterPro" id="IPR011059">
    <property type="entry name" value="Metal-dep_hydrolase_composite"/>
</dbReference>
<dbReference type="CDD" id="cd01299">
    <property type="entry name" value="Met_dep_hydrolase_A"/>
    <property type="match status" value="1"/>
</dbReference>
<keyword evidence="2" id="KW-0378">Hydrolase</keyword>
<reference evidence="2" key="1">
    <citation type="submission" date="2023-06" db="EMBL/GenBank/DDBJ databases">
        <title>Gordonia sp. nov. and Pseudochrobactrum sp. nov., two species isolated from the burying beetle Nicrophorus vespilloides.</title>
        <authorList>
            <person name="Poehlein A."/>
            <person name="Guzman J."/>
            <person name="Daniel R."/>
            <person name="Vilcinskas A."/>
        </authorList>
    </citation>
    <scope>NUCLEOTIDE SEQUENCE</scope>
    <source>
        <strain evidence="2">MP11Mi</strain>
    </source>
</reference>
<dbReference type="InterPro" id="IPR006680">
    <property type="entry name" value="Amidohydro-rel"/>
</dbReference>
<protein>
    <submittedName>
        <fullName evidence="2">Imidazolonepropionase</fullName>
        <ecNumber evidence="2">3.5.2.7</ecNumber>
    </submittedName>
</protein>
<feature type="domain" description="Amidohydrolase-related" evidence="1">
    <location>
        <begin position="78"/>
        <end position="422"/>
    </location>
</feature>
<dbReference type="SUPFAM" id="SSF51556">
    <property type="entry name" value="Metallo-dependent hydrolases"/>
    <property type="match status" value="1"/>
</dbReference>
<evidence type="ECO:0000313" key="2">
    <source>
        <dbReference type="EMBL" id="WOC12745.1"/>
    </source>
</evidence>